<dbReference type="Proteomes" id="UP000249746">
    <property type="component" value="Unassembled WGS sequence"/>
</dbReference>
<dbReference type="RefSeq" id="WP_111229907.1">
    <property type="nucleotide sequence ID" value="NZ_NBIU01000015.1"/>
</dbReference>
<sequence length="652" mass="75629">MESSMINLLNNYMPLIKSYRSQFTSLNALLGKTTLTGKISSLDIAENLFEYMEQTQEKFENLQEKLIDTIMEQSFLNKYEEAYTSVCVILEQIKSRIKKCTEEVTMFGASRYILKSCQNKEYEELKKYLNTFLENRNSYKDVLLYDVHGNIGFSTKFEAKNTKNIEIVGYNQKIKDCFGRIDFYGNSDEEAFYFVAPIKLEENSFTLLIFIVDLEKIFMDSLKRYPYRISQAELILTNQKNQIIYSSNARDFPFGSNLALNHHKEYSFVESHKRLYLNASRSFENVKGIMEGWKIYRVVPLLVAFDQKRGQEFKIEKKFLEDSLLITEDLDSVITEAENINEDLGDVVINGEIIASKSHSYALNPILNNIRILSEEMNTLCVQSTEELQKGIYEALFNVVGYYSKYSAYSVFDLFLMVYGDVQWIRQNDAFKNFTEECIKEDSRVLTCIKRVKQESSIYHNILAYDANGVIVANGSDIHAINGEKVAIYDRVSQSVIYKNNLFVSNYEKSPFYNGKKTFIFYTPIVNSNRIVGGLAFVLEGDIFTNILHKTLSKESSILSGDSEIFSVLFDANRNLYATTKEDFSFEKYDLLELDLTTLKDKKQILKINERYYLVSAQMVVSDSEDFKMQDIFRTPIYNVVFVAIKDEKQEF</sequence>
<comment type="caution">
    <text evidence="2">The sequence shown here is derived from an EMBL/GenBank/DDBJ whole genome shotgun (WGS) entry which is preliminary data.</text>
</comment>
<reference evidence="2 3" key="1">
    <citation type="submission" date="2017-03" db="EMBL/GenBank/DDBJ databases">
        <title>Genomic and clinical evidence uncovers the enterohepatic species Helicobacter valdiviensis as a potential human intestinal pathogen.</title>
        <authorList>
            <person name="Fresia P."/>
            <person name="Jara R."/>
            <person name="Sierra R."/>
            <person name="Ferres I."/>
            <person name="Greif G."/>
            <person name="Iraola G."/>
            <person name="Collado L."/>
        </authorList>
    </citation>
    <scope>NUCLEOTIDE SEQUENCE [LARGE SCALE GENOMIC DNA]</scope>
    <source>
        <strain evidence="2 3">WBE14</strain>
    </source>
</reference>
<feature type="coiled-coil region" evidence="1">
    <location>
        <begin position="45"/>
        <end position="72"/>
    </location>
</feature>
<keyword evidence="1" id="KW-0175">Coiled coil</keyword>
<organism evidence="2 3">
    <name type="scientific">Helicobacter valdiviensis</name>
    <dbReference type="NCBI Taxonomy" id="1458358"/>
    <lineage>
        <taxon>Bacteria</taxon>
        <taxon>Pseudomonadati</taxon>
        <taxon>Campylobacterota</taxon>
        <taxon>Epsilonproteobacteria</taxon>
        <taxon>Campylobacterales</taxon>
        <taxon>Helicobacteraceae</taxon>
        <taxon>Helicobacter</taxon>
    </lineage>
</organism>
<evidence type="ECO:0008006" key="4">
    <source>
        <dbReference type="Google" id="ProtNLM"/>
    </source>
</evidence>
<dbReference type="OrthoDB" id="9814866at2"/>
<dbReference type="AlphaFoldDB" id="A0A2W6MVP6"/>
<gene>
    <name evidence="2" type="ORF">B6S12_06020</name>
</gene>
<proteinExistence type="predicted"/>
<evidence type="ECO:0000313" key="3">
    <source>
        <dbReference type="Proteomes" id="UP000249746"/>
    </source>
</evidence>
<accession>A0A2W6MVP6</accession>
<evidence type="ECO:0000313" key="2">
    <source>
        <dbReference type="EMBL" id="PZT48019.1"/>
    </source>
</evidence>
<name>A0A2W6MVP6_9HELI</name>
<protein>
    <recommendedName>
        <fullName evidence="4">Cache domain-containing protein</fullName>
    </recommendedName>
</protein>
<dbReference type="EMBL" id="NBIU01000015">
    <property type="protein sequence ID" value="PZT48019.1"/>
    <property type="molecule type" value="Genomic_DNA"/>
</dbReference>
<keyword evidence="3" id="KW-1185">Reference proteome</keyword>
<evidence type="ECO:0000256" key="1">
    <source>
        <dbReference type="SAM" id="Coils"/>
    </source>
</evidence>